<protein>
    <recommendedName>
        <fullName evidence="3">Bacillithiol system protein YtxJ</fullName>
    </recommendedName>
</protein>
<organism evidence="1 2">
    <name type="scientific">Pontibacillus litoralis JSM 072002</name>
    <dbReference type="NCBI Taxonomy" id="1385512"/>
    <lineage>
        <taxon>Bacteria</taxon>
        <taxon>Bacillati</taxon>
        <taxon>Bacillota</taxon>
        <taxon>Bacilli</taxon>
        <taxon>Bacillales</taxon>
        <taxon>Bacillaceae</taxon>
        <taxon>Pontibacillus</taxon>
    </lineage>
</organism>
<dbReference type="RefSeq" id="WP_232305955.1">
    <property type="nucleotide sequence ID" value="NZ_AVPG01000001.1"/>
</dbReference>
<dbReference type="AlphaFoldDB" id="A0A0A5GD66"/>
<evidence type="ECO:0000313" key="1">
    <source>
        <dbReference type="EMBL" id="KGX89148.1"/>
    </source>
</evidence>
<dbReference type="Pfam" id="PF11009">
    <property type="entry name" value="BrxC"/>
    <property type="match status" value="1"/>
</dbReference>
<dbReference type="InterPro" id="IPR022551">
    <property type="entry name" value="BrxC"/>
</dbReference>
<accession>A0A0A5GD66</accession>
<name>A0A0A5GD66_9BACI</name>
<dbReference type="Proteomes" id="UP000030401">
    <property type="component" value="Unassembled WGS sequence"/>
</dbReference>
<reference evidence="1 2" key="1">
    <citation type="submission" date="2013-08" db="EMBL/GenBank/DDBJ databases">
        <authorList>
            <person name="Huang J."/>
            <person name="Wang G."/>
        </authorList>
    </citation>
    <scope>NUCLEOTIDE SEQUENCE [LARGE SCALE GENOMIC DNA]</scope>
    <source>
        <strain evidence="1 2">JSM 072002</strain>
    </source>
</reference>
<dbReference type="STRING" id="1385512.N784_02140"/>
<evidence type="ECO:0008006" key="3">
    <source>
        <dbReference type="Google" id="ProtNLM"/>
    </source>
</evidence>
<proteinExistence type="predicted"/>
<dbReference type="eggNOG" id="COG3118">
    <property type="taxonomic scope" value="Bacteria"/>
</dbReference>
<evidence type="ECO:0000313" key="2">
    <source>
        <dbReference type="Proteomes" id="UP000030401"/>
    </source>
</evidence>
<sequence length="110" mass="12729">MEIQIIDQKQALHQALEDSTSILLLKHSLTCPISAEAKRTFELYAKETETQMYVLPIQQARELSTYIAEQFHIKHESPQVLLFENGDVRWNASHYSITVQSLRDAEQQKS</sequence>
<comment type="caution">
    <text evidence="1">The sequence shown here is derived from an EMBL/GenBank/DDBJ whole genome shotgun (WGS) entry which is preliminary data.</text>
</comment>
<dbReference type="NCBIfam" id="TIGR04019">
    <property type="entry name" value="B_thiol_YtxJ"/>
    <property type="match status" value="1"/>
</dbReference>
<dbReference type="Gene3D" id="3.40.30.10">
    <property type="entry name" value="Glutaredoxin"/>
    <property type="match status" value="1"/>
</dbReference>
<dbReference type="EMBL" id="AVPG01000001">
    <property type="protein sequence ID" value="KGX89148.1"/>
    <property type="molecule type" value="Genomic_DNA"/>
</dbReference>
<gene>
    <name evidence="1" type="ORF">N784_02140</name>
</gene>
<keyword evidence="2" id="KW-1185">Reference proteome</keyword>